<protein>
    <submittedName>
        <fullName evidence="2">Methyltransferase domain</fullName>
    </submittedName>
</protein>
<evidence type="ECO:0000313" key="2">
    <source>
        <dbReference type="EMBL" id="KJE19515.1"/>
    </source>
</evidence>
<dbReference type="AlphaFoldDB" id="A0A0D8B5X9"/>
<dbReference type="GO" id="GO:0032259">
    <property type="term" value="P:methylation"/>
    <property type="evidence" value="ECO:0007669"/>
    <property type="project" value="UniProtKB-KW"/>
</dbReference>
<evidence type="ECO:0000313" key="3">
    <source>
        <dbReference type="Proteomes" id="UP000032545"/>
    </source>
</evidence>
<sequence>MDVAGFVRRGKAAARATVQAGNRQTHPVRWGNLRRTSPFSAWYGSERGRPVDRHYIDGFMAAHCADYTGNRVMEVKNPHYSDLYGAPTELTIVDIDANNPDLTLHADLNKVGSLPPGAYDCAIVTQVLQYVDPQAALANLWQSLAPGGVLLLTVPALARLDPHDRDADLYRWTPAGLRTELTTAGLPSDDVHGHGNVLAAVCALQGLTVEDVTAAELDVVDQDFPLTVSARAVKRI</sequence>
<accession>A0A0D8B5X9</accession>
<organism evidence="2 3">
    <name type="scientific">Frankia torreyi</name>
    <dbReference type="NCBI Taxonomy" id="1856"/>
    <lineage>
        <taxon>Bacteria</taxon>
        <taxon>Bacillati</taxon>
        <taxon>Actinomycetota</taxon>
        <taxon>Actinomycetes</taxon>
        <taxon>Frankiales</taxon>
        <taxon>Frankiaceae</taxon>
        <taxon>Frankia</taxon>
    </lineage>
</organism>
<dbReference type="InterPro" id="IPR013216">
    <property type="entry name" value="Methyltransf_11"/>
</dbReference>
<feature type="domain" description="Methyltransferase type 11" evidence="1">
    <location>
        <begin position="98"/>
        <end position="151"/>
    </location>
</feature>
<reference evidence="2 3" key="2">
    <citation type="journal article" date="2016" name="Genome Announc.">
        <title>Permanent Draft Genome Sequences for Two Variants of Frankia sp. Strain CpI1, the First Frankia Strain Isolated from Root Nodules of Comptonia peregrina.</title>
        <authorList>
            <person name="Oshone R."/>
            <person name="Hurst S.G.IV."/>
            <person name="Abebe-Akele F."/>
            <person name="Simpson S."/>
            <person name="Morris K."/>
            <person name="Thomas W.K."/>
            <person name="Tisa L.S."/>
        </authorList>
    </citation>
    <scope>NUCLEOTIDE SEQUENCE [LARGE SCALE GENOMIC DNA]</scope>
    <source>
        <strain evidence="3">CpI1-S</strain>
    </source>
</reference>
<dbReference type="GO" id="GO:0008757">
    <property type="term" value="F:S-adenosylmethionine-dependent methyltransferase activity"/>
    <property type="evidence" value="ECO:0007669"/>
    <property type="project" value="InterPro"/>
</dbReference>
<name>A0A0D8B5X9_9ACTN</name>
<gene>
    <name evidence="2" type="ORF">FF36_06204</name>
</gene>
<comment type="caution">
    <text evidence="2">The sequence shown here is derived from an EMBL/GenBank/DDBJ whole genome shotgun (WGS) entry which is preliminary data.</text>
</comment>
<dbReference type="Pfam" id="PF08241">
    <property type="entry name" value="Methyltransf_11"/>
    <property type="match status" value="1"/>
</dbReference>
<dbReference type="Gene3D" id="3.40.50.150">
    <property type="entry name" value="Vaccinia Virus protein VP39"/>
    <property type="match status" value="1"/>
</dbReference>
<keyword evidence="2" id="KW-0808">Transferase</keyword>
<keyword evidence="3" id="KW-1185">Reference proteome</keyword>
<evidence type="ECO:0000259" key="1">
    <source>
        <dbReference type="Pfam" id="PF08241"/>
    </source>
</evidence>
<dbReference type="Proteomes" id="UP000032545">
    <property type="component" value="Unassembled WGS sequence"/>
</dbReference>
<dbReference type="SUPFAM" id="SSF53335">
    <property type="entry name" value="S-adenosyl-L-methionine-dependent methyltransferases"/>
    <property type="match status" value="1"/>
</dbReference>
<dbReference type="InterPro" id="IPR029063">
    <property type="entry name" value="SAM-dependent_MTases_sf"/>
</dbReference>
<dbReference type="EMBL" id="JYFN01000100">
    <property type="protein sequence ID" value="KJE19515.1"/>
    <property type="molecule type" value="Genomic_DNA"/>
</dbReference>
<keyword evidence="2" id="KW-0489">Methyltransferase</keyword>
<reference evidence="3" key="1">
    <citation type="submission" date="2015-02" db="EMBL/GenBank/DDBJ databases">
        <title>Draft Genome of Frankia sp. CpI1-S.</title>
        <authorList>
            <person name="Oshone R.T."/>
            <person name="Ngom M."/>
            <person name="Ghodhbane-Gtari F."/>
            <person name="Gtari M."/>
            <person name="Morris K."/>
            <person name="Thomas K."/>
            <person name="Sen A."/>
            <person name="Tisa L.S."/>
        </authorList>
    </citation>
    <scope>NUCLEOTIDE SEQUENCE [LARGE SCALE GENOMIC DNA]</scope>
    <source>
        <strain evidence="3">CpI1-S</strain>
    </source>
</reference>
<dbReference type="PATRIC" id="fig|1502723.3.peg.7174"/>
<proteinExistence type="predicted"/>
<dbReference type="CDD" id="cd02440">
    <property type="entry name" value="AdoMet_MTases"/>
    <property type="match status" value="1"/>
</dbReference>